<dbReference type="AlphaFoldDB" id="F7ZHC9"/>
<dbReference type="EMBL" id="CP002623">
    <property type="protein sequence ID" value="AEI96157.1"/>
    <property type="molecule type" value="Genomic_DNA"/>
</dbReference>
<dbReference type="OrthoDB" id="7267294at2"/>
<dbReference type="KEGG" id="rli:RLO149_c042610"/>
<keyword evidence="3" id="KW-1185">Reference proteome</keyword>
<evidence type="ECO:0000259" key="1">
    <source>
        <dbReference type="Pfam" id="PF00561"/>
    </source>
</evidence>
<protein>
    <submittedName>
        <fullName evidence="2">Alpha/beta hydrolase</fullName>
    </submittedName>
</protein>
<dbReference type="Pfam" id="PF00561">
    <property type="entry name" value="Abhydrolase_1"/>
    <property type="match status" value="1"/>
</dbReference>
<dbReference type="PANTHER" id="PTHR43194:SF2">
    <property type="entry name" value="PEROXISOMAL MEMBRANE PROTEIN LPX1"/>
    <property type="match status" value="1"/>
</dbReference>
<dbReference type="SUPFAM" id="SSF53474">
    <property type="entry name" value="alpha/beta-Hydrolases"/>
    <property type="match status" value="1"/>
</dbReference>
<name>F7ZHC9_ROSLO</name>
<feature type="domain" description="AB hydrolase-1" evidence="1">
    <location>
        <begin position="56"/>
        <end position="287"/>
    </location>
</feature>
<dbReference type="Proteomes" id="UP000001353">
    <property type="component" value="Chromosome"/>
</dbReference>
<gene>
    <name evidence="2" type="ordered locus">RLO149_c042610</name>
</gene>
<reference evidence="2 3" key="1">
    <citation type="journal article" date="2011" name="BMC Genomics">
        <title>Comparative genome analysis and genome-guided physiological analysis of Roseobacter litoralis.</title>
        <authorList>
            <person name="Kalhoefer D."/>
            <person name="Thole S."/>
            <person name="Voget S."/>
            <person name="Lehmann R."/>
            <person name="Liesegang H."/>
            <person name="Wollher A."/>
            <person name="Daniel R."/>
            <person name="Simon M."/>
            <person name="Brinkhoff T."/>
        </authorList>
    </citation>
    <scope>NUCLEOTIDE SEQUENCE [LARGE SCALE GENOMIC DNA]</scope>
    <source>
        <strain evidence="3">ATCC 49566 / DSM 6996 / JCM 21268 / NBRC 15278 / OCh 149</strain>
    </source>
</reference>
<dbReference type="RefSeq" id="WP_013964036.1">
    <property type="nucleotide sequence ID" value="NC_015730.1"/>
</dbReference>
<dbReference type="Gene3D" id="3.40.50.1820">
    <property type="entry name" value="alpha/beta hydrolase"/>
    <property type="match status" value="1"/>
</dbReference>
<dbReference type="PANTHER" id="PTHR43194">
    <property type="entry name" value="HYDROLASE ALPHA/BETA FOLD FAMILY"/>
    <property type="match status" value="1"/>
</dbReference>
<dbReference type="PRINTS" id="PR00111">
    <property type="entry name" value="ABHYDROLASE"/>
</dbReference>
<dbReference type="InterPro" id="IPR050228">
    <property type="entry name" value="Carboxylesterase_BioH"/>
</dbReference>
<dbReference type="InterPro" id="IPR000073">
    <property type="entry name" value="AB_hydrolase_1"/>
</dbReference>
<dbReference type="STRING" id="391595.RLO149_c042610"/>
<sequence length="307" mass="32979">MIWALLLLAGIAAAPFVIEALRRPMNAAARKSAPGAFIELSQGVTHYQWSGPAEGPVIVCIHGLTTPSFVWQGLRPALERRGFRVLTYDLYGRGYSDRPKGVQNPAFFLQQLNDLLASQGVRTDITVIGYSMGGAIAALFAADRPQDIRRMVLLAPAGMRPVGSGLFKAAVQNAVLGRWVMLSLYPSILRKGLRAEAHVPSSVPGINALQHAELTWRGFVPAVHSSLLGMLSDGLAAEHASLAQQKVPVMAIWGAADDVIPLAAKDQLAEWNPNAEQRVIPDAGHGLTYTHCDEIDALLAPFLAKDA</sequence>
<evidence type="ECO:0000313" key="3">
    <source>
        <dbReference type="Proteomes" id="UP000001353"/>
    </source>
</evidence>
<dbReference type="eggNOG" id="COG2267">
    <property type="taxonomic scope" value="Bacteria"/>
</dbReference>
<organism evidence="2 3">
    <name type="scientific">Roseobacter litoralis (strain ATCC 49566 / DSM 6996 / JCM 21268 / NBRC 15278 / OCh 149)</name>
    <dbReference type="NCBI Taxonomy" id="391595"/>
    <lineage>
        <taxon>Bacteria</taxon>
        <taxon>Pseudomonadati</taxon>
        <taxon>Pseudomonadota</taxon>
        <taxon>Alphaproteobacteria</taxon>
        <taxon>Rhodobacterales</taxon>
        <taxon>Roseobacteraceae</taxon>
        <taxon>Roseobacter</taxon>
    </lineage>
</organism>
<keyword evidence="2" id="KW-0378">Hydrolase</keyword>
<dbReference type="HOGENOM" id="CLU_020336_11_0_5"/>
<proteinExistence type="predicted"/>
<evidence type="ECO:0000313" key="2">
    <source>
        <dbReference type="EMBL" id="AEI96157.1"/>
    </source>
</evidence>
<dbReference type="InterPro" id="IPR029058">
    <property type="entry name" value="AB_hydrolase_fold"/>
</dbReference>
<accession>F7ZHC9</accession>
<dbReference type="GO" id="GO:0016787">
    <property type="term" value="F:hydrolase activity"/>
    <property type="evidence" value="ECO:0007669"/>
    <property type="project" value="UniProtKB-KW"/>
</dbReference>